<dbReference type="Proteomes" id="UP000030149">
    <property type="component" value="Unassembled WGS sequence"/>
</dbReference>
<dbReference type="STRING" id="1107311.Q767_15490"/>
<gene>
    <name evidence="3" type="ORF">Q767_15490</name>
</gene>
<feature type="chain" id="PRO_5004750167" description="Lipocalin-like domain-containing protein" evidence="1">
    <location>
        <begin position="20"/>
        <end position="174"/>
    </location>
</feature>
<dbReference type="Pfam" id="PF13648">
    <property type="entry name" value="Lipocalin_4"/>
    <property type="match status" value="1"/>
</dbReference>
<dbReference type="PATRIC" id="fig|1107311.3.peg.2491"/>
<dbReference type="PROSITE" id="PS51257">
    <property type="entry name" value="PROKAR_LIPOPROTEIN"/>
    <property type="match status" value="1"/>
</dbReference>
<organism evidence="3 4">
    <name type="scientific">Flavobacterium enshiense DK69</name>
    <dbReference type="NCBI Taxonomy" id="1107311"/>
    <lineage>
        <taxon>Bacteria</taxon>
        <taxon>Pseudomonadati</taxon>
        <taxon>Bacteroidota</taxon>
        <taxon>Flavobacteriia</taxon>
        <taxon>Flavobacteriales</taxon>
        <taxon>Flavobacteriaceae</taxon>
        <taxon>Flavobacterium</taxon>
    </lineage>
</organism>
<protein>
    <recommendedName>
        <fullName evidence="2">Lipocalin-like domain-containing protein</fullName>
    </recommendedName>
</protein>
<evidence type="ECO:0000313" key="3">
    <source>
        <dbReference type="EMBL" id="KGO92798.1"/>
    </source>
</evidence>
<proteinExistence type="predicted"/>
<feature type="domain" description="Lipocalin-like" evidence="2">
    <location>
        <begin position="41"/>
        <end position="144"/>
    </location>
</feature>
<name>V6S3C6_9FLAO</name>
<feature type="signal peptide" evidence="1">
    <location>
        <begin position="1"/>
        <end position="19"/>
    </location>
</feature>
<keyword evidence="1" id="KW-0732">Signal</keyword>
<dbReference type="eggNOG" id="ENOG5032QP9">
    <property type="taxonomic scope" value="Bacteria"/>
</dbReference>
<evidence type="ECO:0000259" key="2">
    <source>
        <dbReference type="Pfam" id="PF13648"/>
    </source>
</evidence>
<keyword evidence="4" id="KW-1185">Reference proteome</keyword>
<dbReference type="OrthoDB" id="1376397at2"/>
<evidence type="ECO:0000313" key="4">
    <source>
        <dbReference type="Proteomes" id="UP000030149"/>
    </source>
</evidence>
<accession>V6S3C6</accession>
<dbReference type="AlphaFoldDB" id="V6S3C6"/>
<reference evidence="3 4" key="2">
    <citation type="journal article" date="2015" name="Stand. Genomic Sci.">
        <title>High quality draft genomic sequence of Flavobacterium enshiense DK69(T) and comparison among Flavobacterium genomes.</title>
        <authorList>
            <person name="Zeng Z."/>
            <person name="Chen C."/>
            <person name="Du H."/>
            <person name="Wang G."/>
            <person name="Li M."/>
        </authorList>
    </citation>
    <scope>NUCLEOTIDE SEQUENCE [LARGE SCALE GENOMIC DNA]</scope>
    <source>
        <strain evidence="3 4">DK69</strain>
    </source>
</reference>
<dbReference type="EMBL" id="JRLZ01000024">
    <property type="protein sequence ID" value="KGO92798.1"/>
    <property type="molecule type" value="Genomic_DNA"/>
</dbReference>
<evidence type="ECO:0000256" key="1">
    <source>
        <dbReference type="SAM" id="SignalP"/>
    </source>
</evidence>
<sequence length="174" mass="18972">MKRITILATLTLFSAVLFTACGDTEPVDPAVLTGVTNDDVVGRYQLTAFNTDVQTDLNRDGSPSSNQMSETTCYNNMFLTLNEDKTFTADSKGVDISSINSLQCFTDPLITGTWAYNGNTIVLTYTENNIEHNESFSVSGIKLVAREDQGTIVGIPIDTPEFISSGVTMIYTKQ</sequence>
<dbReference type="InterPro" id="IPR024311">
    <property type="entry name" value="Lipocalin-like"/>
</dbReference>
<comment type="caution">
    <text evidence="3">The sequence shown here is derived from an EMBL/GenBank/DDBJ whole genome shotgun (WGS) entry which is preliminary data.</text>
</comment>
<reference evidence="4" key="1">
    <citation type="submission" date="2013-09" db="EMBL/GenBank/DDBJ databases">
        <authorList>
            <person name="Zeng Z."/>
            <person name="Chen C."/>
        </authorList>
    </citation>
    <scope>NUCLEOTIDE SEQUENCE [LARGE SCALE GENOMIC DNA]</scope>
    <source>
        <strain evidence="4">DK69</strain>
    </source>
</reference>
<dbReference type="RefSeq" id="WP_023574492.1">
    <property type="nucleotide sequence ID" value="NZ_AVCS01000021.1"/>
</dbReference>